<evidence type="ECO:0000256" key="1">
    <source>
        <dbReference type="SAM" id="MobiDB-lite"/>
    </source>
</evidence>
<keyword evidence="4" id="KW-1185">Reference proteome</keyword>
<evidence type="ECO:0000313" key="2">
    <source>
        <dbReference type="EMBL" id="KFB47360.1"/>
    </source>
</evidence>
<reference evidence="3" key="2">
    <citation type="submission" date="2020-05" db="UniProtKB">
        <authorList>
            <consortium name="EnsemblMetazoa"/>
        </authorList>
    </citation>
    <scope>IDENTIFICATION</scope>
</reference>
<dbReference type="Proteomes" id="UP000030765">
    <property type="component" value="Unassembled WGS sequence"/>
</dbReference>
<dbReference type="EnsemblMetazoa" id="ASIC015602-RA">
    <property type="protein sequence ID" value="ASIC015602-PA"/>
    <property type="gene ID" value="ASIC015602"/>
</dbReference>
<name>A0A084WAW6_ANOSI</name>
<dbReference type="EMBL" id="KE525331">
    <property type="protein sequence ID" value="KFB47360.1"/>
    <property type="molecule type" value="Genomic_DNA"/>
</dbReference>
<dbReference type="EMBL" id="ATLV01022273">
    <property type="status" value="NOT_ANNOTATED_CDS"/>
    <property type="molecule type" value="Genomic_DNA"/>
</dbReference>
<protein>
    <submittedName>
        <fullName evidence="2 3">ATP/GTP-binding protein</fullName>
    </submittedName>
</protein>
<reference evidence="2 4" key="1">
    <citation type="journal article" date="2014" name="BMC Genomics">
        <title>Genome sequence of Anopheles sinensis provides insight into genetics basis of mosquito competence for malaria parasites.</title>
        <authorList>
            <person name="Zhou D."/>
            <person name="Zhang D."/>
            <person name="Ding G."/>
            <person name="Shi L."/>
            <person name="Hou Q."/>
            <person name="Ye Y."/>
            <person name="Xu Y."/>
            <person name="Zhou H."/>
            <person name="Xiong C."/>
            <person name="Li S."/>
            <person name="Yu J."/>
            <person name="Hong S."/>
            <person name="Yu X."/>
            <person name="Zou P."/>
            <person name="Chen C."/>
            <person name="Chang X."/>
            <person name="Wang W."/>
            <person name="Lv Y."/>
            <person name="Sun Y."/>
            <person name="Ma L."/>
            <person name="Shen B."/>
            <person name="Zhu C."/>
        </authorList>
    </citation>
    <scope>NUCLEOTIDE SEQUENCE [LARGE SCALE GENOMIC DNA]</scope>
</reference>
<sequence>MLVEDGGNSHASVRCGRDLVNARNELVNVLGGCVALFGPSRAVVMVMEEKLEIEYFTPGSRKGQTGKGSAQRNVMHME</sequence>
<evidence type="ECO:0000313" key="3">
    <source>
        <dbReference type="EnsemblMetazoa" id="ASIC015602-PA"/>
    </source>
</evidence>
<feature type="region of interest" description="Disordered" evidence="1">
    <location>
        <begin position="58"/>
        <end position="78"/>
    </location>
</feature>
<dbReference type="VEuPathDB" id="VectorBase:ASIC015602"/>
<gene>
    <name evidence="2" type="ORF">ZHAS_00015602</name>
</gene>
<dbReference type="AlphaFoldDB" id="A0A084WAW6"/>
<organism evidence="2">
    <name type="scientific">Anopheles sinensis</name>
    <name type="common">Mosquito</name>
    <dbReference type="NCBI Taxonomy" id="74873"/>
    <lineage>
        <taxon>Eukaryota</taxon>
        <taxon>Metazoa</taxon>
        <taxon>Ecdysozoa</taxon>
        <taxon>Arthropoda</taxon>
        <taxon>Hexapoda</taxon>
        <taxon>Insecta</taxon>
        <taxon>Pterygota</taxon>
        <taxon>Neoptera</taxon>
        <taxon>Endopterygota</taxon>
        <taxon>Diptera</taxon>
        <taxon>Nematocera</taxon>
        <taxon>Culicoidea</taxon>
        <taxon>Culicidae</taxon>
        <taxon>Anophelinae</taxon>
        <taxon>Anopheles</taxon>
    </lineage>
</organism>
<proteinExistence type="predicted"/>
<accession>A0A084WAW6</accession>
<evidence type="ECO:0000313" key="4">
    <source>
        <dbReference type="Proteomes" id="UP000030765"/>
    </source>
</evidence>